<keyword evidence="3" id="KW-1185">Reference proteome</keyword>
<dbReference type="GeneID" id="27361374"/>
<dbReference type="EMBL" id="KN847341">
    <property type="protein sequence ID" value="KIW38326.1"/>
    <property type="molecule type" value="Genomic_DNA"/>
</dbReference>
<evidence type="ECO:0000256" key="1">
    <source>
        <dbReference type="SAM" id="MobiDB-lite"/>
    </source>
</evidence>
<proteinExistence type="predicted"/>
<protein>
    <submittedName>
        <fullName evidence="2">Uncharacterized protein</fullName>
    </submittedName>
</protein>
<dbReference type="AlphaFoldDB" id="A0A0D2ADR1"/>
<accession>A0A0D2ADR1</accession>
<feature type="compositionally biased region" description="Low complexity" evidence="1">
    <location>
        <begin position="280"/>
        <end position="301"/>
    </location>
</feature>
<feature type="compositionally biased region" description="Polar residues" evidence="1">
    <location>
        <begin position="311"/>
        <end position="322"/>
    </location>
</feature>
<feature type="compositionally biased region" description="Polar residues" evidence="1">
    <location>
        <begin position="261"/>
        <end position="272"/>
    </location>
</feature>
<feature type="compositionally biased region" description="Basic and acidic residues" evidence="1">
    <location>
        <begin position="323"/>
        <end position="340"/>
    </location>
</feature>
<feature type="region of interest" description="Disordered" evidence="1">
    <location>
        <begin position="166"/>
        <end position="381"/>
    </location>
</feature>
<evidence type="ECO:0000313" key="3">
    <source>
        <dbReference type="Proteomes" id="UP000053342"/>
    </source>
</evidence>
<gene>
    <name evidence="2" type="ORF">PV06_09300</name>
</gene>
<organism evidence="2 3">
    <name type="scientific">Exophiala oligosperma</name>
    <dbReference type="NCBI Taxonomy" id="215243"/>
    <lineage>
        <taxon>Eukaryota</taxon>
        <taxon>Fungi</taxon>
        <taxon>Dikarya</taxon>
        <taxon>Ascomycota</taxon>
        <taxon>Pezizomycotina</taxon>
        <taxon>Eurotiomycetes</taxon>
        <taxon>Chaetothyriomycetidae</taxon>
        <taxon>Chaetothyriales</taxon>
        <taxon>Herpotrichiellaceae</taxon>
        <taxon>Exophiala</taxon>
    </lineage>
</organism>
<feature type="compositionally biased region" description="Polar residues" evidence="1">
    <location>
        <begin position="166"/>
        <end position="254"/>
    </location>
</feature>
<dbReference type="Proteomes" id="UP000053342">
    <property type="component" value="Unassembled WGS sequence"/>
</dbReference>
<dbReference type="VEuPathDB" id="FungiDB:PV06_09300"/>
<feature type="compositionally biased region" description="Low complexity" evidence="1">
    <location>
        <begin position="341"/>
        <end position="352"/>
    </location>
</feature>
<sequence length="381" mass="43104">MKTFHLRRRDRLHGFMSSTPAVNDNSLDGENLSREVKLPSMKFVWTVDVLVPNGRRSRDVSAGVDPDLKFSWTDNSFVFSKLKASDQIKRIQDVEDDSFYKGKSQSMFKLRYKKNYYEPEGVVRLWISRHRHFDRVPIDFLVFDSLAPPGEVGLVICSDQLRLTSDAQQSGPATKTSSSYNLNSPGESAQARPSNTRRPSGNPRGTPSTTSASNQHQPPVAQSQSYARDSRSAPSTSTRPQNQQSDAQRYSSAGSRRDLPTTPTRTQNQQADPQRHPADSATSRRSIPTTSTRPQNRQPDPQRQPDRFRSNVPSASSTPRQNRQPEKQKHPVRGGYRDNHSSSSTDSESQSTDSEERSDSRRASRRPSTTHSQRQKDKRYR</sequence>
<name>A0A0D2ADR1_9EURO</name>
<evidence type="ECO:0000313" key="2">
    <source>
        <dbReference type="EMBL" id="KIW38326.1"/>
    </source>
</evidence>
<dbReference type="HOGENOM" id="CLU_725689_0_0_1"/>
<dbReference type="RefSeq" id="XP_016258542.1">
    <property type="nucleotide sequence ID" value="XM_016410735.1"/>
</dbReference>
<reference evidence="2 3" key="1">
    <citation type="submission" date="2015-01" db="EMBL/GenBank/DDBJ databases">
        <title>The Genome Sequence of Exophiala oligosperma CBS72588.</title>
        <authorList>
            <consortium name="The Broad Institute Genomics Platform"/>
            <person name="Cuomo C."/>
            <person name="de Hoog S."/>
            <person name="Gorbushina A."/>
            <person name="Stielow B."/>
            <person name="Teixiera M."/>
            <person name="Abouelleil A."/>
            <person name="Chapman S.B."/>
            <person name="Priest M."/>
            <person name="Young S.K."/>
            <person name="Wortman J."/>
            <person name="Nusbaum C."/>
            <person name="Birren B."/>
        </authorList>
    </citation>
    <scope>NUCLEOTIDE SEQUENCE [LARGE SCALE GENOMIC DNA]</scope>
    <source>
        <strain evidence="2 3">CBS 72588</strain>
    </source>
</reference>